<evidence type="ECO:0008006" key="4">
    <source>
        <dbReference type="Google" id="ProtNLM"/>
    </source>
</evidence>
<accession>A0AAD1KW64</accession>
<sequence length="166" mass="17284">MRLRLPGHHDQRFVLQVVQPGLLGLMDGSVSTLAPLFATAGITQNPRDAFLVGTAAAVGAALSMGLAEALSDDGKVTGRGHPALRGGVTGLATFLGGMFHTLPFLIPNIHLALLLAYAVVVAELLAIAYIRYHFMRSPLVQTVLQVIVGGGLVFLVGLTLGRLGAP</sequence>
<keyword evidence="1" id="KW-0812">Transmembrane</keyword>
<feature type="transmembrane region" description="Helical" evidence="1">
    <location>
        <begin position="21"/>
        <end position="43"/>
    </location>
</feature>
<gene>
    <name evidence="2" type="ORF">TthAA11_22200</name>
</gene>
<evidence type="ECO:0000313" key="3">
    <source>
        <dbReference type="Proteomes" id="UP000825379"/>
    </source>
</evidence>
<keyword evidence="1" id="KW-1133">Transmembrane helix</keyword>
<proteinExistence type="predicted"/>
<dbReference type="AlphaFoldDB" id="A0AAD1KW64"/>
<feature type="transmembrane region" description="Helical" evidence="1">
    <location>
        <begin position="109"/>
        <end position="130"/>
    </location>
</feature>
<feature type="transmembrane region" description="Helical" evidence="1">
    <location>
        <begin position="142"/>
        <end position="165"/>
    </location>
</feature>
<feature type="transmembrane region" description="Helical" evidence="1">
    <location>
        <begin position="49"/>
        <end position="71"/>
    </location>
</feature>
<dbReference type="EMBL" id="AP024927">
    <property type="protein sequence ID" value="BCZ88038.1"/>
    <property type="molecule type" value="Genomic_DNA"/>
</dbReference>
<organism evidence="2 3">
    <name type="scientific">Thermus thermophilus</name>
    <dbReference type="NCBI Taxonomy" id="274"/>
    <lineage>
        <taxon>Bacteria</taxon>
        <taxon>Thermotogati</taxon>
        <taxon>Deinococcota</taxon>
        <taxon>Deinococci</taxon>
        <taxon>Thermales</taxon>
        <taxon>Thermaceae</taxon>
        <taxon>Thermus</taxon>
    </lineage>
</organism>
<dbReference type="Proteomes" id="UP000825379">
    <property type="component" value="Plasmid pAA1-1b"/>
</dbReference>
<keyword evidence="2" id="KW-0614">Plasmid</keyword>
<dbReference type="RefSeq" id="WP_143587124.1">
    <property type="nucleotide sequence ID" value="NZ_AP019793.1"/>
</dbReference>
<reference evidence="2" key="1">
    <citation type="submission" date="2021-07" db="EMBL/GenBank/DDBJ databases">
        <title>Complete genome sequences of four Thermus thermophilus strains isolated from Arima Hot Spring in Japan.</title>
        <authorList>
            <person name="Tomariguchi N."/>
            <person name="Ueno Y."/>
            <person name="Miyazaki K."/>
        </authorList>
    </citation>
    <scope>NUCLEOTIDE SEQUENCE</scope>
    <source>
        <strain evidence="2">AA1-1</strain>
        <plasmid evidence="2">pAA1-1b</plasmid>
    </source>
</reference>
<geneLocation type="plasmid" evidence="2 3">
    <name>pAA1-1b</name>
</geneLocation>
<feature type="transmembrane region" description="Helical" evidence="1">
    <location>
        <begin position="83"/>
        <end position="103"/>
    </location>
</feature>
<evidence type="ECO:0000256" key="1">
    <source>
        <dbReference type="SAM" id="Phobius"/>
    </source>
</evidence>
<evidence type="ECO:0000313" key="2">
    <source>
        <dbReference type="EMBL" id="BCZ88038.1"/>
    </source>
</evidence>
<keyword evidence="1" id="KW-0472">Membrane</keyword>
<name>A0AAD1KW64_THETH</name>
<protein>
    <recommendedName>
        <fullName evidence="4">VIT family protein</fullName>
    </recommendedName>
</protein>